<evidence type="ECO:0000313" key="3">
    <source>
        <dbReference type="EMBL" id="GAA0269010.1"/>
    </source>
</evidence>
<accession>A0ABP3ELQ5</accession>
<evidence type="ECO:0000313" key="4">
    <source>
        <dbReference type="Proteomes" id="UP001501867"/>
    </source>
</evidence>
<protein>
    <submittedName>
        <fullName evidence="3">Alpha/beta hydrolase</fullName>
    </submittedName>
</protein>
<dbReference type="Gene3D" id="3.40.50.1820">
    <property type="entry name" value="alpha/beta hydrolase"/>
    <property type="match status" value="1"/>
</dbReference>
<gene>
    <name evidence="3" type="ORF">GCM10010302_03320</name>
</gene>
<evidence type="ECO:0000256" key="1">
    <source>
        <dbReference type="ARBA" id="ARBA00022801"/>
    </source>
</evidence>
<evidence type="ECO:0000259" key="2">
    <source>
        <dbReference type="Pfam" id="PF12697"/>
    </source>
</evidence>
<keyword evidence="1 3" id="KW-0378">Hydrolase</keyword>
<dbReference type="PANTHER" id="PTHR43798">
    <property type="entry name" value="MONOACYLGLYCEROL LIPASE"/>
    <property type="match status" value="1"/>
</dbReference>
<dbReference type="Proteomes" id="UP001501867">
    <property type="component" value="Unassembled WGS sequence"/>
</dbReference>
<dbReference type="InterPro" id="IPR000073">
    <property type="entry name" value="AB_hydrolase_1"/>
</dbReference>
<dbReference type="EMBL" id="BAAABV010000003">
    <property type="protein sequence ID" value="GAA0269010.1"/>
    <property type="molecule type" value="Genomic_DNA"/>
</dbReference>
<sequence>MPLGESMTACRPETPPTDAGLAPAPGLPGIWTAGAADGDPLVLVHGTRLSALMWDPHARRLASRFRITAPDLPGHGTLRAGGPFRLAEAVTRVGLAVEEAARATGRRPLVVGASLGGYVALAYGAAHPDAVSGLLVQGATARTDGATGLLYRGAARVFGALGPDRAGRLNDRAFRRRLPAESHAAVMRGGLAMPAFGQVVGELARYDFLAVARRCRLPVLFVNGLGDRLFRTGEREFAAAVRSGGGHARLFHVRGPHIMSLTDPAAFTRILERGHALLGPDAQDHAGGGAPA</sequence>
<dbReference type="InterPro" id="IPR029058">
    <property type="entry name" value="AB_hydrolase_fold"/>
</dbReference>
<feature type="domain" description="AB hydrolase-1" evidence="2">
    <location>
        <begin position="41"/>
        <end position="267"/>
    </location>
</feature>
<organism evidence="3 4">
    <name type="scientific">Streptomyces polychromogenes</name>
    <dbReference type="NCBI Taxonomy" id="67342"/>
    <lineage>
        <taxon>Bacteria</taxon>
        <taxon>Bacillati</taxon>
        <taxon>Actinomycetota</taxon>
        <taxon>Actinomycetes</taxon>
        <taxon>Kitasatosporales</taxon>
        <taxon>Streptomycetaceae</taxon>
        <taxon>Streptomyces</taxon>
    </lineage>
</organism>
<comment type="caution">
    <text evidence="3">The sequence shown here is derived from an EMBL/GenBank/DDBJ whole genome shotgun (WGS) entry which is preliminary data.</text>
</comment>
<dbReference type="PANTHER" id="PTHR43798:SF31">
    <property type="entry name" value="AB HYDROLASE SUPERFAMILY PROTEIN YCLE"/>
    <property type="match status" value="1"/>
</dbReference>
<dbReference type="Pfam" id="PF12697">
    <property type="entry name" value="Abhydrolase_6"/>
    <property type="match status" value="1"/>
</dbReference>
<reference evidence="4" key="1">
    <citation type="journal article" date="2019" name="Int. J. Syst. Evol. Microbiol.">
        <title>The Global Catalogue of Microorganisms (GCM) 10K type strain sequencing project: providing services to taxonomists for standard genome sequencing and annotation.</title>
        <authorList>
            <consortium name="The Broad Institute Genomics Platform"/>
            <consortium name="The Broad Institute Genome Sequencing Center for Infectious Disease"/>
            <person name="Wu L."/>
            <person name="Ma J."/>
        </authorList>
    </citation>
    <scope>NUCLEOTIDE SEQUENCE [LARGE SCALE GENOMIC DNA]</scope>
    <source>
        <strain evidence="4">JCM 4505</strain>
    </source>
</reference>
<proteinExistence type="predicted"/>
<dbReference type="SUPFAM" id="SSF53474">
    <property type="entry name" value="alpha/beta-Hydrolases"/>
    <property type="match status" value="1"/>
</dbReference>
<keyword evidence="4" id="KW-1185">Reference proteome</keyword>
<dbReference type="InterPro" id="IPR050266">
    <property type="entry name" value="AB_hydrolase_sf"/>
</dbReference>
<dbReference type="GO" id="GO:0016787">
    <property type="term" value="F:hydrolase activity"/>
    <property type="evidence" value="ECO:0007669"/>
    <property type="project" value="UniProtKB-KW"/>
</dbReference>
<dbReference type="PRINTS" id="PR00111">
    <property type="entry name" value="ABHYDROLASE"/>
</dbReference>
<name>A0ABP3ELQ5_9ACTN</name>